<feature type="region of interest" description="Disordered" evidence="1">
    <location>
        <begin position="203"/>
        <end position="226"/>
    </location>
</feature>
<evidence type="ECO:0000313" key="3">
    <source>
        <dbReference type="Proteomes" id="UP001236795"/>
    </source>
</evidence>
<accession>A0ABU0K9V9</accession>
<dbReference type="RefSeq" id="WP_258905604.1">
    <property type="nucleotide sequence ID" value="NZ_JAUSWC010000003.1"/>
</dbReference>
<evidence type="ECO:0000256" key="1">
    <source>
        <dbReference type="SAM" id="MobiDB-lite"/>
    </source>
</evidence>
<comment type="caution">
    <text evidence="2">The sequence shown here is derived from an EMBL/GenBank/DDBJ whole genome shotgun (WGS) entry which is preliminary data.</text>
</comment>
<feature type="compositionally biased region" description="Basic and acidic residues" evidence="1">
    <location>
        <begin position="23"/>
        <end position="41"/>
    </location>
</feature>
<gene>
    <name evidence="2" type="ORF">QO019_000983</name>
</gene>
<feature type="region of interest" description="Disordered" evidence="1">
    <location>
        <begin position="718"/>
        <end position="737"/>
    </location>
</feature>
<evidence type="ECO:0000313" key="2">
    <source>
        <dbReference type="EMBL" id="MDQ0486151.1"/>
    </source>
</evidence>
<feature type="compositionally biased region" description="Basic and acidic residues" evidence="1">
    <location>
        <begin position="57"/>
        <end position="85"/>
    </location>
</feature>
<dbReference type="Proteomes" id="UP001236795">
    <property type="component" value="Unassembled WGS sequence"/>
</dbReference>
<reference evidence="2 3" key="1">
    <citation type="submission" date="2023-07" db="EMBL/GenBank/DDBJ databases">
        <title>Genomic Encyclopedia of Type Strains, Phase IV (KMG-IV): sequencing the most valuable type-strain genomes for metagenomic binning, comparative biology and taxonomic classification.</title>
        <authorList>
            <person name="Goeker M."/>
        </authorList>
    </citation>
    <scope>NUCLEOTIDE SEQUENCE [LARGE SCALE GENOMIC DNA]</scope>
    <source>
        <strain evidence="2 3">DSM 40573</strain>
    </source>
</reference>
<feature type="compositionally biased region" description="Low complexity" evidence="1">
    <location>
        <begin position="203"/>
        <end position="216"/>
    </location>
</feature>
<name>A0ABU0K9V9_9ACTN</name>
<sequence length="937" mass="98862">MSGQNEHGGAEGAGAQDAPTGQDRWRAGDEPSWQDGERRPVPDSAEDADGEAGPGGARDRMGEAERAEQRDRQEQRFREATRDPLADSGVPGEARAAARVQRAAQARFDIRGNSSVFDRTSFDRAHFGDVYIGARDTGAPVFGDVPEDELDRLRQVYRAPAGYPTLKRALRARRVLVLGGPPGTGRLTTGLCLLDEVTAAARSTAPGAGTSAPGTAEPDDRGGTGVLLTRGRVTRLAPSDLGRLTADPGAVADGVPDGGGLLVQLPASAAGFTAPQELHLDALAARLAAKGAYAVLVVSPTSPAGHLLQGRYGLPCPPAPAGELLEWQLVRHLADCPDPDALGRGEQILKHPLFLDALGILPEALRPSETELVAERVAQHVRGEVSRDELLDSCGHIARRQAREWFSGAADPLPPTPAPDREGADAFMDDAAARVREASFRIALAVLDGEALSSVADAAELLAQQILAVRMPGRAHGRPVFAEDLDGLLAACRAEARTGEEVSVGGVAVPVRTVSYRGTALAGSVLAEVWHRHHAARGPLVRWLRGLAGDPRPQVWVRAAVVAGELATADLGYGFAELIRPLSAAEDTRRRYFAATALHQAAGREPHRSAVRGVVEDWADAPVPALRWTAALALGSGRIVDDTRRAMELLCGIGGRDDGAHALVASFGATRLVAGSRAGEAATVLCEWAEHGTDEQIDLTMLCAVRLFCARTDDMWQAESGDGPDEPPAESALSAPSFAGRVWRPGGVRLAGRTPGQPGGAGPHALTRTDERPPVPRAPVATTDAELARRAHWPLALAVAVTVESAAEPLADLLWRALANRLSHEAATEGLATWLRAAEADAAVPGVPGRAYVFEQAAGESPADSDAAGPRGEILQALLWLLPRMIRGRRDAERLRWLLRLLVDAPEEPMTAAFARHVVAAMAATGRGQGGRGEEQR</sequence>
<organism evidence="2 3">
    <name type="scientific">Streptomyces thermodiastaticus</name>
    <dbReference type="NCBI Taxonomy" id="44061"/>
    <lineage>
        <taxon>Bacteria</taxon>
        <taxon>Bacillati</taxon>
        <taxon>Actinomycetota</taxon>
        <taxon>Actinomycetes</taxon>
        <taxon>Kitasatosporales</taxon>
        <taxon>Streptomycetaceae</taxon>
        <taxon>Streptomyces</taxon>
    </lineage>
</organism>
<dbReference type="EMBL" id="JAUSWC010000003">
    <property type="protein sequence ID" value="MDQ0486151.1"/>
    <property type="molecule type" value="Genomic_DNA"/>
</dbReference>
<proteinExistence type="predicted"/>
<feature type="region of interest" description="Disordered" evidence="1">
    <location>
        <begin position="746"/>
        <end position="778"/>
    </location>
</feature>
<feature type="region of interest" description="Disordered" evidence="1">
    <location>
        <begin position="1"/>
        <end position="95"/>
    </location>
</feature>
<keyword evidence="3" id="KW-1185">Reference proteome</keyword>
<protein>
    <submittedName>
        <fullName evidence="2">Uncharacterized protein</fullName>
    </submittedName>
</protein>